<protein>
    <recommendedName>
        <fullName evidence="6">Amino acid transporter transmembrane domain-containing protein</fullName>
    </recommendedName>
</protein>
<keyword evidence="4 5" id="KW-0472">Membrane</keyword>
<feature type="domain" description="Amino acid transporter transmembrane" evidence="6">
    <location>
        <begin position="23"/>
        <end position="106"/>
    </location>
</feature>
<evidence type="ECO:0000256" key="5">
    <source>
        <dbReference type="SAM" id="Phobius"/>
    </source>
</evidence>
<evidence type="ECO:0000256" key="1">
    <source>
        <dbReference type="ARBA" id="ARBA00004370"/>
    </source>
</evidence>
<dbReference type="OrthoDB" id="78676at2759"/>
<keyword evidence="2 5" id="KW-0812">Transmembrane</keyword>
<feature type="transmembrane region" description="Helical" evidence="5">
    <location>
        <begin position="88"/>
        <end position="107"/>
    </location>
</feature>
<dbReference type="AlphaFoldDB" id="A0A6A4YXX8"/>
<sequence length="146" mass="16233">SAAEAKEDAVVVGVETGARYKSHSDYLKAMVLRLVMVACCIVLAIVWKDQFMDILDFVGASSTAMTSMILPILFQLKTFGKSIKLAEKAWCIFALLVCAFLAVYQTYHNGKSLFTPAPADPTVKFPFCPAEFQKMVFTNTTYYHKP</sequence>
<comment type="caution">
    <text evidence="7">The sequence shown here is derived from an EMBL/GenBank/DDBJ whole genome shotgun (WGS) entry which is preliminary data.</text>
</comment>
<name>A0A6A4YXX8_9STRA</name>
<reference evidence="7" key="1">
    <citation type="submission" date="2019-06" db="EMBL/GenBank/DDBJ databases">
        <title>Genomics analysis of Aphanomyces spp. identifies a new class of oomycete effector associated with host adaptation.</title>
        <authorList>
            <person name="Gaulin E."/>
        </authorList>
    </citation>
    <scope>NUCLEOTIDE SEQUENCE</scope>
    <source>
        <strain evidence="7">CBS 578.67</strain>
    </source>
</reference>
<comment type="subcellular location">
    <subcellularLocation>
        <location evidence="1">Membrane</location>
    </subcellularLocation>
</comment>
<dbReference type="GO" id="GO:0016020">
    <property type="term" value="C:membrane"/>
    <property type="evidence" value="ECO:0007669"/>
    <property type="project" value="UniProtKB-SubCell"/>
</dbReference>
<accession>A0A6A4YXX8</accession>
<evidence type="ECO:0000256" key="2">
    <source>
        <dbReference type="ARBA" id="ARBA00022692"/>
    </source>
</evidence>
<dbReference type="InterPro" id="IPR013057">
    <property type="entry name" value="AA_transpt_TM"/>
</dbReference>
<evidence type="ECO:0000256" key="3">
    <source>
        <dbReference type="ARBA" id="ARBA00022989"/>
    </source>
</evidence>
<keyword evidence="3 5" id="KW-1133">Transmembrane helix</keyword>
<evidence type="ECO:0000256" key="4">
    <source>
        <dbReference type="ARBA" id="ARBA00023136"/>
    </source>
</evidence>
<evidence type="ECO:0000259" key="6">
    <source>
        <dbReference type="Pfam" id="PF01490"/>
    </source>
</evidence>
<feature type="transmembrane region" description="Helical" evidence="5">
    <location>
        <begin position="30"/>
        <end position="48"/>
    </location>
</feature>
<feature type="non-terminal residue" evidence="7">
    <location>
        <position position="1"/>
    </location>
</feature>
<organism evidence="7">
    <name type="scientific">Aphanomyces stellatus</name>
    <dbReference type="NCBI Taxonomy" id="120398"/>
    <lineage>
        <taxon>Eukaryota</taxon>
        <taxon>Sar</taxon>
        <taxon>Stramenopiles</taxon>
        <taxon>Oomycota</taxon>
        <taxon>Saprolegniomycetes</taxon>
        <taxon>Saprolegniales</taxon>
        <taxon>Verrucalvaceae</taxon>
        <taxon>Aphanomyces</taxon>
    </lineage>
</organism>
<dbReference type="Pfam" id="PF01490">
    <property type="entry name" value="Aa_trans"/>
    <property type="match status" value="1"/>
</dbReference>
<gene>
    <name evidence="7" type="ORF">As57867_007561</name>
</gene>
<feature type="transmembrane region" description="Helical" evidence="5">
    <location>
        <begin position="54"/>
        <end position="76"/>
    </location>
</feature>
<proteinExistence type="predicted"/>
<evidence type="ECO:0000313" key="7">
    <source>
        <dbReference type="EMBL" id="KAF0703630.1"/>
    </source>
</evidence>
<dbReference type="EMBL" id="VJMH01004151">
    <property type="protein sequence ID" value="KAF0703630.1"/>
    <property type="molecule type" value="Genomic_DNA"/>
</dbReference>